<evidence type="ECO:0000313" key="3">
    <source>
        <dbReference type="Proteomes" id="UP000321820"/>
    </source>
</evidence>
<feature type="domain" description="KTSC" evidence="1">
    <location>
        <begin position="7"/>
        <end position="64"/>
    </location>
</feature>
<dbReference type="RefSeq" id="WP_147645716.1">
    <property type="nucleotide sequence ID" value="NZ_CP042806.1"/>
</dbReference>
<evidence type="ECO:0000259" key="1">
    <source>
        <dbReference type="Pfam" id="PF13619"/>
    </source>
</evidence>
<dbReference type="InterPro" id="IPR025309">
    <property type="entry name" value="KTSC_dom"/>
</dbReference>
<dbReference type="OrthoDB" id="122795at2"/>
<gene>
    <name evidence="2" type="ORF">FTW19_00285</name>
</gene>
<evidence type="ECO:0000313" key="2">
    <source>
        <dbReference type="EMBL" id="QEE26578.1"/>
    </source>
</evidence>
<dbReference type="KEGG" id="talb:FTW19_00285"/>
<dbReference type="Proteomes" id="UP000321820">
    <property type="component" value="Chromosome"/>
</dbReference>
<organism evidence="2 3">
    <name type="scientific">Terriglobus albidus</name>
    <dbReference type="NCBI Taxonomy" id="1592106"/>
    <lineage>
        <taxon>Bacteria</taxon>
        <taxon>Pseudomonadati</taxon>
        <taxon>Acidobacteriota</taxon>
        <taxon>Terriglobia</taxon>
        <taxon>Terriglobales</taxon>
        <taxon>Acidobacteriaceae</taxon>
        <taxon>Terriglobus</taxon>
    </lineage>
</organism>
<dbReference type="AlphaFoldDB" id="A0A5B9E3P3"/>
<keyword evidence="3" id="KW-1185">Reference proteome</keyword>
<name>A0A5B9E3P3_9BACT</name>
<proteinExistence type="predicted"/>
<dbReference type="EMBL" id="CP042806">
    <property type="protein sequence ID" value="QEE26578.1"/>
    <property type="molecule type" value="Genomic_DNA"/>
</dbReference>
<reference evidence="2 3" key="1">
    <citation type="submission" date="2019-08" db="EMBL/GenBank/DDBJ databases">
        <title>Complete genome sequence of Terriglobus albidus strain ORNL.</title>
        <authorList>
            <person name="Podar M."/>
        </authorList>
    </citation>
    <scope>NUCLEOTIDE SEQUENCE [LARGE SCALE GENOMIC DNA]</scope>
    <source>
        <strain evidence="2 3">ORNL</strain>
    </source>
</reference>
<accession>A0A5B9E3P3</accession>
<sequence length="77" mass="9025">MRRRAVESESIASIGYDASRNELEIEFRQNGSVYRYFGVSPEVYIEFMAAESKGTYLNQVFKPREHRYIVVREGGQR</sequence>
<protein>
    <submittedName>
        <fullName evidence="2">KTSC domain-containing protein</fullName>
    </submittedName>
</protein>
<dbReference type="Pfam" id="PF13619">
    <property type="entry name" value="KTSC"/>
    <property type="match status" value="1"/>
</dbReference>